<gene>
    <name evidence="2" type="ORF">DY000_02016314</name>
    <name evidence="1" type="ORF">F2Q70_00004344</name>
</gene>
<dbReference type="EMBL" id="QGKV02000759">
    <property type="protein sequence ID" value="KAF3561662.1"/>
    <property type="molecule type" value="Genomic_DNA"/>
</dbReference>
<keyword evidence="3" id="KW-1185">Reference proteome</keyword>
<dbReference type="Proteomes" id="UP000266723">
    <property type="component" value="Unassembled WGS sequence"/>
</dbReference>
<evidence type="ECO:0000313" key="1">
    <source>
        <dbReference type="EMBL" id="KAF2576618.1"/>
    </source>
</evidence>
<dbReference type="OrthoDB" id="10597181at2759"/>
<evidence type="ECO:0000313" key="3">
    <source>
        <dbReference type="Proteomes" id="UP000266723"/>
    </source>
</evidence>
<name>A0A3N6Q8R9_BRACR</name>
<proteinExistence type="predicted"/>
<organism evidence="1">
    <name type="scientific">Brassica cretica</name>
    <name type="common">Mustard</name>
    <dbReference type="NCBI Taxonomy" id="69181"/>
    <lineage>
        <taxon>Eukaryota</taxon>
        <taxon>Viridiplantae</taxon>
        <taxon>Streptophyta</taxon>
        <taxon>Embryophyta</taxon>
        <taxon>Tracheophyta</taxon>
        <taxon>Spermatophyta</taxon>
        <taxon>Magnoliopsida</taxon>
        <taxon>eudicotyledons</taxon>
        <taxon>Gunneridae</taxon>
        <taxon>Pentapetalae</taxon>
        <taxon>rosids</taxon>
        <taxon>malvids</taxon>
        <taxon>Brassicales</taxon>
        <taxon>Brassicaceae</taxon>
        <taxon>Brassiceae</taxon>
        <taxon>Brassica</taxon>
    </lineage>
</organism>
<comment type="caution">
    <text evidence="1">The sequence shown here is derived from an EMBL/GenBank/DDBJ whole genome shotgun (WGS) entry which is preliminary data.</text>
</comment>
<reference evidence="1" key="1">
    <citation type="submission" date="2019-12" db="EMBL/GenBank/DDBJ databases">
        <title>Genome sequencing and annotation of Brassica cretica.</title>
        <authorList>
            <person name="Studholme D.J."/>
            <person name="Sarris P.F."/>
        </authorList>
    </citation>
    <scope>NUCLEOTIDE SEQUENCE</scope>
    <source>
        <strain evidence="1">PFS-102/07</strain>
        <tissue evidence="1">Leaf</tissue>
    </source>
</reference>
<evidence type="ECO:0000313" key="2">
    <source>
        <dbReference type="EMBL" id="KAF3561662.1"/>
    </source>
</evidence>
<dbReference type="EMBL" id="QGKY02001015">
    <property type="protein sequence ID" value="KAF2576618.1"/>
    <property type="molecule type" value="Genomic_DNA"/>
</dbReference>
<protein>
    <submittedName>
        <fullName evidence="1">Uncharacterized protein</fullName>
    </submittedName>
</protein>
<sequence length="99" mass="11013">MESSPLSPTISNFSVLRLFPPLYLQVSSIAESPLLVAAKCVSEEPTTQLDLLRPSPRSEQERLSLVLWVHLLFQGGCEIVLVKLRSNVGIDEVPHRVSF</sequence>
<reference evidence="2 3" key="3">
    <citation type="journal article" date="2020" name="BMC Genomics">
        <title>Intraspecific diversification of the crop wild relative Brassica cretica Lam. using demographic model selection.</title>
        <authorList>
            <person name="Kioukis A."/>
            <person name="Michalopoulou V.A."/>
            <person name="Briers L."/>
            <person name="Pirintsos S."/>
            <person name="Studholme D.J."/>
            <person name="Pavlidis P."/>
            <person name="Sarris P.F."/>
        </authorList>
    </citation>
    <scope>NUCLEOTIDE SEQUENCE [LARGE SCALE GENOMIC DNA]</scope>
    <source>
        <strain evidence="3">cv. PFS-1207/04</strain>
        <strain evidence="2">PFS-1207/04</strain>
    </source>
</reference>
<dbReference type="AlphaFoldDB" id="A0A3N6Q8R9"/>
<accession>A0A3N6Q8R9</accession>
<reference evidence="2" key="2">
    <citation type="submission" date="2019-12" db="EMBL/GenBank/DDBJ databases">
        <authorList>
            <person name="Studholme D.J."/>
            <person name="Sarris P."/>
        </authorList>
    </citation>
    <scope>NUCLEOTIDE SEQUENCE</scope>
    <source>
        <strain evidence="2">PFS-1207/04</strain>
        <tissue evidence="2">Leaf</tissue>
    </source>
</reference>